<gene>
    <name evidence="1" type="ORF">LCGC14_1696480</name>
</gene>
<protein>
    <submittedName>
        <fullName evidence="1">Uncharacterized protein</fullName>
    </submittedName>
</protein>
<sequence>MALLMGICYLANPMHEQISSVFHEISHIFQYPENVIAHEEQNYVDHPKHQNGHHHLATSNHQHILIDLIDSVFNGSDEQNSDEETTPVLVKYDKHISSQYTILPKKFPQIISYNVFWIAQKSKKGFSNLPKEPPQKQSA</sequence>
<reference evidence="1" key="1">
    <citation type="journal article" date="2015" name="Nature">
        <title>Complex archaea that bridge the gap between prokaryotes and eukaryotes.</title>
        <authorList>
            <person name="Spang A."/>
            <person name="Saw J.H."/>
            <person name="Jorgensen S.L."/>
            <person name="Zaremba-Niedzwiedzka K."/>
            <person name="Martijn J."/>
            <person name="Lind A.E."/>
            <person name="van Eijk R."/>
            <person name="Schleper C."/>
            <person name="Guy L."/>
            <person name="Ettema T.J."/>
        </authorList>
    </citation>
    <scope>NUCLEOTIDE SEQUENCE</scope>
</reference>
<name>A0A0F9JZR9_9ZZZZ</name>
<proteinExistence type="predicted"/>
<accession>A0A0F9JZR9</accession>
<dbReference type="AlphaFoldDB" id="A0A0F9JZR9"/>
<comment type="caution">
    <text evidence="1">The sequence shown here is derived from an EMBL/GenBank/DDBJ whole genome shotgun (WGS) entry which is preliminary data.</text>
</comment>
<evidence type="ECO:0000313" key="1">
    <source>
        <dbReference type="EMBL" id="KKM15398.1"/>
    </source>
</evidence>
<dbReference type="EMBL" id="LAZR01014916">
    <property type="protein sequence ID" value="KKM15398.1"/>
    <property type="molecule type" value="Genomic_DNA"/>
</dbReference>
<organism evidence="1">
    <name type="scientific">marine sediment metagenome</name>
    <dbReference type="NCBI Taxonomy" id="412755"/>
    <lineage>
        <taxon>unclassified sequences</taxon>
        <taxon>metagenomes</taxon>
        <taxon>ecological metagenomes</taxon>
    </lineage>
</organism>